<evidence type="ECO:0000313" key="4">
    <source>
        <dbReference type="Proteomes" id="UP001290455"/>
    </source>
</evidence>
<dbReference type="Gene3D" id="2.50.20.20">
    <property type="match status" value="1"/>
</dbReference>
<proteinExistence type="predicted"/>
<gene>
    <name evidence="3" type="ORF">SM124_12695</name>
</gene>
<name>A0ABU5IZP6_9BACI</name>
<keyword evidence="2" id="KW-0732">Signal</keyword>
<protein>
    <submittedName>
        <fullName evidence="3">DUF6612 family protein</fullName>
    </submittedName>
</protein>
<sequence>MYVLKKLFPIFLGILLAFMLAGCNQTAKTVDKESSTGNKEEQKKEEKISELTLEEVLNKSMEASEQLKSFTVAMEMDQQLSSDQEETSMDLSSTIDMQVVTEPMAFYQKMKMTEKASKESFEVESYFTQDGMYLYDAAAGKWMKFPTEFSDQLLQLSDQQTNPAEELKKLQKFVDDFTFEQDDKTYILKLKASGDKFSDFIKEMAQQSLPPQMGAGEEIMDQMKVNQLEYEIIIAKDTFYPTHLNIMMDMEISADGQKVKMAQSVKGQYSNYNNVGEITVPQEVLDTAEEIEM</sequence>
<dbReference type="PROSITE" id="PS51257">
    <property type="entry name" value="PROKAR_LIPOPROTEIN"/>
    <property type="match status" value="1"/>
</dbReference>
<comment type="caution">
    <text evidence="3">The sequence shown here is derived from an EMBL/GenBank/DDBJ whole genome shotgun (WGS) entry which is preliminary data.</text>
</comment>
<evidence type="ECO:0000256" key="2">
    <source>
        <dbReference type="SAM" id="SignalP"/>
    </source>
</evidence>
<dbReference type="InterPro" id="IPR046720">
    <property type="entry name" value="DUF6612"/>
</dbReference>
<accession>A0ABU5IZP6</accession>
<evidence type="ECO:0000256" key="1">
    <source>
        <dbReference type="SAM" id="MobiDB-lite"/>
    </source>
</evidence>
<dbReference type="EMBL" id="JAXOFX010000007">
    <property type="protein sequence ID" value="MDZ5472611.1"/>
    <property type="molecule type" value="Genomic_DNA"/>
</dbReference>
<feature type="signal peptide" evidence="2">
    <location>
        <begin position="1"/>
        <end position="21"/>
    </location>
</feature>
<feature type="region of interest" description="Disordered" evidence="1">
    <location>
        <begin position="29"/>
        <end position="48"/>
    </location>
</feature>
<reference evidence="3 4" key="1">
    <citation type="submission" date="2023-11" db="EMBL/GenBank/DDBJ databases">
        <title>Bacillus jintuensis, isolated from a mudflat on the Beibu Gulf coast.</title>
        <authorList>
            <person name="Li M."/>
        </authorList>
    </citation>
    <scope>NUCLEOTIDE SEQUENCE [LARGE SCALE GENOMIC DNA]</scope>
    <source>
        <strain evidence="3 4">31A1R</strain>
    </source>
</reference>
<keyword evidence="4" id="KW-1185">Reference proteome</keyword>
<organism evidence="3 4">
    <name type="scientific">Robertmurraya mangrovi</name>
    <dbReference type="NCBI Taxonomy" id="3098077"/>
    <lineage>
        <taxon>Bacteria</taxon>
        <taxon>Bacillati</taxon>
        <taxon>Bacillota</taxon>
        <taxon>Bacilli</taxon>
        <taxon>Bacillales</taxon>
        <taxon>Bacillaceae</taxon>
        <taxon>Robertmurraya</taxon>
    </lineage>
</organism>
<evidence type="ECO:0000313" key="3">
    <source>
        <dbReference type="EMBL" id="MDZ5472611.1"/>
    </source>
</evidence>
<dbReference type="Pfam" id="PF20316">
    <property type="entry name" value="DUF6612"/>
    <property type="match status" value="1"/>
</dbReference>
<feature type="chain" id="PRO_5045136467" evidence="2">
    <location>
        <begin position="22"/>
        <end position="293"/>
    </location>
</feature>
<dbReference type="Proteomes" id="UP001290455">
    <property type="component" value="Unassembled WGS sequence"/>
</dbReference>
<dbReference type="RefSeq" id="WP_322446907.1">
    <property type="nucleotide sequence ID" value="NZ_JAXOFX010000007.1"/>
</dbReference>